<keyword evidence="4" id="KW-1185">Reference proteome</keyword>
<evidence type="ECO:0000313" key="4">
    <source>
        <dbReference type="Proteomes" id="UP000054481"/>
    </source>
</evidence>
<dbReference type="SUPFAM" id="SSF49503">
    <property type="entry name" value="Cupredoxins"/>
    <property type="match status" value="1"/>
</dbReference>
<gene>
    <name evidence="3" type="ORF">HIM_04874</name>
</gene>
<protein>
    <recommendedName>
        <fullName evidence="5">Phytocyanin domain-containing protein</fullName>
    </recommendedName>
</protein>
<keyword evidence="2" id="KW-0732">Signal</keyword>
<dbReference type="PANTHER" id="PTHR34883">
    <property type="entry name" value="SERINE-RICH PROTEIN, PUTATIVE-RELATED-RELATED"/>
    <property type="match status" value="1"/>
</dbReference>
<evidence type="ECO:0000256" key="2">
    <source>
        <dbReference type="SAM" id="SignalP"/>
    </source>
</evidence>
<feature type="chain" id="PRO_5002526346" description="Phytocyanin domain-containing protein" evidence="2">
    <location>
        <begin position="21"/>
        <end position="187"/>
    </location>
</feature>
<feature type="compositionally biased region" description="Low complexity" evidence="1">
    <location>
        <begin position="139"/>
        <end position="148"/>
    </location>
</feature>
<reference evidence="3 4" key="1">
    <citation type="journal article" date="2014" name="Genome Biol. Evol.">
        <title>Comparative genomics and transcriptomics analyses reveal divergent lifestyle features of nematode endoparasitic fungus Hirsutella minnesotensis.</title>
        <authorList>
            <person name="Lai Y."/>
            <person name="Liu K."/>
            <person name="Zhang X."/>
            <person name="Zhang X."/>
            <person name="Li K."/>
            <person name="Wang N."/>
            <person name="Shu C."/>
            <person name="Wu Y."/>
            <person name="Wang C."/>
            <person name="Bushley K.E."/>
            <person name="Xiang M."/>
            <person name="Liu X."/>
        </authorList>
    </citation>
    <scope>NUCLEOTIDE SEQUENCE [LARGE SCALE GENOMIC DNA]</scope>
    <source>
        <strain evidence="3 4">3608</strain>
    </source>
</reference>
<evidence type="ECO:0008006" key="5">
    <source>
        <dbReference type="Google" id="ProtNLM"/>
    </source>
</evidence>
<dbReference type="PANTHER" id="PTHR34883:SF15">
    <property type="entry name" value="EXTRACELLULAR SERINE-RICH PROTEIN"/>
    <property type="match status" value="1"/>
</dbReference>
<dbReference type="Proteomes" id="UP000054481">
    <property type="component" value="Unassembled WGS sequence"/>
</dbReference>
<organism evidence="3 4">
    <name type="scientific">Hirsutella minnesotensis 3608</name>
    <dbReference type="NCBI Taxonomy" id="1043627"/>
    <lineage>
        <taxon>Eukaryota</taxon>
        <taxon>Fungi</taxon>
        <taxon>Dikarya</taxon>
        <taxon>Ascomycota</taxon>
        <taxon>Pezizomycotina</taxon>
        <taxon>Sordariomycetes</taxon>
        <taxon>Hypocreomycetidae</taxon>
        <taxon>Hypocreales</taxon>
        <taxon>Ophiocordycipitaceae</taxon>
        <taxon>Hirsutella</taxon>
    </lineage>
</organism>
<name>A0A0F8A0Y9_9HYPO</name>
<dbReference type="InterPro" id="IPR008972">
    <property type="entry name" value="Cupredoxin"/>
</dbReference>
<dbReference type="InterPro" id="IPR052953">
    <property type="entry name" value="Ser-rich/MCO-related"/>
</dbReference>
<dbReference type="CDD" id="cd00920">
    <property type="entry name" value="Cupredoxin"/>
    <property type="match status" value="1"/>
</dbReference>
<dbReference type="OrthoDB" id="5421909at2759"/>
<evidence type="ECO:0000313" key="3">
    <source>
        <dbReference type="EMBL" id="KJZ75717.1"/>
    </source>
</evidence>
<dbReference type="AlphaFoldDB" id="A0A0F8A0Y9"/>
<feature type="signal peptide" evidence="2">
    <location>
        <begin position="1"/>
        <end position="20"/>
    </location>
</feature>
<proteinExistence type="predicted"/>
<accession>A0A0F8A0Y9</accession>
<dbReference type="Gene3D" id="2.60.40.420">
    <property type="entry name" value="Cupredoxins - blue copper proteins"/>
    <property type="match status" value="1"/>
</dbReference>
<dbReference type="EMBL" id="KQ030515">
    <property type="protein sequence ID" value="KJZ75717.1"/>
    <property type="molecule type" value="Genomic_DNA"/>
</dbReference>
<evidence type="ECO:0000256" key="1">
    <source>
        <dbReference type="SAM" id="MobiDB-lite"/>
    </source>
</evidence>
<feature type="region of interest" description="Disordered" evidence="1">
    <location>
        <begin position="130"/>
        <end position="162"/>
    </location>
</feature>
<sequence>MQFLSLKLAALSLLAASSAAKTIRIDVGSGGKRFSPDSVTAERGDIVEYYFSGSKHSVVASDFDKACSPVSAGGFYSGTVQAKGDEPSVFRVNVTTTDPIFFYCSVGKHCKDGMVGAINPSGDKSLDKFRSNAKGAGGSSSPPSVFGGQLVKPSEGSAPKPVGAAGSTRASFILLGGVAAGAAALLS</sequence>